<dbReference type="GO" id="GO:0042276">
    <property type="term" value="P:error-prone translesion synthesis"/>
    <property type="evidence" value="ECO:0007669"/>
    <property type="project" value="TreeGrafter"/>
</dbReference>
<dbReference type="InterPro" id="IPR030559">
    <property type="entry name" value="PolZ_Rev3"/>
</dbReference>
<evidence type="ECO:0008006" key="8">
    <source>
        <dbReference type="Google" id="ProtNLM"/>
    </source>
</evidence>
<reference evidence="7" key="2">
    <citation type="submission" date="2012-11" db="EMBL/GenBank/DDBJ databases">
        <authorList>
            <person name="Kuo A."/>
            <person name="Curtis B.A."/>
            <person name="Tanifuji G."/>
            <person name="Burki F."/>
            <person name="Gruber A."/>
            <person name="Irimia M."/>
            <person name="Maruyama S."/>
            <person name="Arias M.C."/>
            <person name="Ball S.G."/>
            <person name="Gile G.H."/>
            <person name="Hirakawa Y."/>
            <person name="Hopkins J.F."/>
            <person name="Rensing S.A."/>
            <person name="Schmutz J."/>
            <person name="Symeonidi A."/>
            <person name="Elias M."/>
            <person name="Eveleigh R.J."/>
            <person name="Herman E.K."/>
            <person name="Klute M.J."/>
            <person name="Nakayama T."/>
            <person name="Obornik M."/>
            <person name="Reyes-Prieto A."/>
            <person name="Armbrust E.V."/>
            <person name="Aves S.J."/>
            <person name="Beiko R.G."/>
            <person name="Coutinho P."/>
            <person name="Dacks J.B."/>
            <person name="Durnford D.G."/>
            <person name="Fast N.M."/>
            <person name="Green B.R."/>
            <person name="Grisdale C."/>
            <person name="Hempe F."/>
            <person name="Henrissat B."/>
            <person name="Hoppner M.P."/>
            <person name="Ishida K.-I."/>
            <person name="Kim E."/>
            <person name="Koreny L."/>
            <person name="Kroth P.G."/>
            <person name="Liu Y."/>
            <person name="Malik S.-B."/>
            <person name="Maier U.G."/>
            <person name="McRose D."/>
            <person name="Mock T."/>
            <person name="Neilson J.A."/>
            <person name="Onodera N.T."/>
            <person name="Poole A.M."/>
            <person name="Pritham E.J."/>
            <person name="Richards T.A."/>
            <person name="Rocap G."/>
            <person name="Roy S.W."/>
            <person name="Sarai C."/>
            <person name="Schaack S."/>
            <person name="Shirato S."/>
            <person name="Slamovits C.H."/>
            <person name="Spencer D.F."/>
            <person name="Suzuki S."/>
            <person name="Worden A.Z."/>
            <person name="Zauner S."/>
            <person name="Barry K."/>
            <person name="Bell C."/>
            <person name="Bharti A.K."/>
            <person name="Crow J.A."/>
            <person name="Grimwood J."/>
            <person name="Kramer R."/>
            <person name="Lindquist E."/>
            <person name="Lucas S."/>
            <person name="Salamov A."/>
            <person name="McFadden G.I."/>
            <person name="Lane C.E."/>
            <person name="Keeling P.J."/>
            <person name="Gray M.W."/>
            <person name="Grigoriev I.V."/>
            <person name="Archibald J.M."/>
        </authorList>
    </citation>
    <scope>NUCLEOTIDE SEQUENCE</scope>
    <source>
        <strain evidence="7">CCMP2712</strain>
    </source>
</reference>
<dbReference type="Proteomes" id="UP000011087">
    <property type="component" value="Unassembled WGS sequence"/>
</dbReference>
<dbReference type="eggNOG" id="KOG0968">
    <property type="taxonomic scope" value="Eukaryota"/>
</dbReference>
<evidence type="ECO:0000259" key="3">
    <source>
        <dbReference type="Pfam" id="PF24055"/>
    </source>
</evidence>
<feature type="domain" description="DNA polymerase zeta catalytic subunit N-terminal" evidence="4">
    <location>
        <begin position="1"/>
        <end position="52"/>
    </location>
</feature>
<feature type="region of interest" description="Disordered" evidence="2">
    <location>
        <begin position="95"/>
        <end position="114"/>
    </location>
</feature>
<feature type="compositionally biased region" description="Basic and acidic residues" evidence="2">
    <location>
        <begin position="95"/>
        <end position="107"/>
    </location>
</feature>
<dbReference type="GO" id="GO:0005634">
    <property type="term" value="C:nucleus"/>
    <property type="evidence" value="ECO:0007669"/>
    <property type="project" value="TreeGrafter"/>
</dbReference>
<feature type="non-terminal residue" evidence="5">
    <location>
        <position position="1"/>
    </location>
</feature>
<evidence type="ECO:0000256" key="1">
    <source>
        <dbReference type="ARBA" id="ARBA00049244"/>
    </source>
</evidence>
<dbReference type="InterPro" id="IPR056435">
    <property type="entry name" value="DPOD/Z_N"/>
</dbReference>
<reference evidence="6" key="3">
    <citation type="submission" date="2016-03" db="UniProtKB">
        <authorList>
            <consortium name="EnsemblProtists"/>
        </authorList>
    </citation>
    <scope>IDENTIFICATION</scope>
</reference>
<protein>
    <recommendedName>
        <fullName evidence="8">DNA-directed DNA polymerase family B exonuclease domain-containing protein</fullName>
    </recommendedName>
</protein>
<dbReference type="InterPro" id="IPR012337">
    <property type="entry name" value="RNaseH-like_sf"/>
</dbReference>
<dbReference type="GO" id="GO:0003887">
    <property type="term" value="F:DNA-directed DNA polymerase activity"/>
    <property type="evidence" value="ECO:0007669"/>
    <property type="project" value="UniProtKB-EC"/>
</dbReference>
<gene>
    <name evidence="5" type="ORF">GUITHDRAFT_54961</name>
</gene>
<dbReference type="STRING" id="905079.L1JQN3"/>
<reference evidence="5 7" key="1">
    <citation type="journal article" date="2012" name="Nature">
        <title>Algal genomes reveal evolutionary mosaicism and the fate of nucleomorphs.</title>
        <authorList>
            <consortium name="DOE Joint Genome Institute"/>
            <person name="Curtis B.A."/>
            <person name="Tanifuji G."/>
            <person name="Burki F."/>
            <person name="Gruber A."/>
            <person name="Irimia M."/>
            <person name="Maruyama S."/>
            <person name="Arias M.C."/>
            <person name="Ball S.G."/>
            <person name="Gile G.H."/>
            <person name="Hirakawa Y."/>
            <person name="Hopkins J.F."/>
            <person name="Kuo A."/>
            <person name="Rensing S.A."/>
            <person name="Schmutz J."/>
            <person name="Symeonidi A."/>
            <person name="Elias M."/>
            <person name="Eveleigh R.J."/>
            <person name="Herman E.K."/>
            <person name="Klute M.J."/>
            <person name="Nakayama T."/>
            <person name="Obornik M."/>
            <person name="Reyes-Prieto A."/>
            <person name="Armbrust E.V."/>
            <person name="Aves S.J."/>
            <person name="Beiko R.G."/>
            <person name="Coutinho P."/>
            <person name="Dacks J.B."/>
            <person name="Durnford D.G."/>
            <person name="Fast N.M."/>
            <person name="Green B.R."/>
            <person name="Grisdale C.J."/>
            <person name="Hempel F."/>
            <person name="Henrissat B."/>
            <person name="Hoppner M.P."/>
            <person name="Ishida K."/>
            <person name="Kim E."/>
            <person name="Koreny L."/>
            <person name="Kroth P.G."/>
            <person name="Liu Y."/>
            <person name="Malik S.B."/>
            <person name="Maier U.G."/>
            <person name="McRose D."/>
            <person name="Mock T."/>
            <person name="Neilson J.A."/>
            <person name="Onodera N.T."/>
            <person name="Poole A.M."/>
            <person name="Pritham E.J."/>
            <person name="Richards T.A."/>
            <person name="Rocap G."/>
            <person name="Roy S.W."/>
            <person name="Sarai C."/>
            <person name="Schaack S."/>
            <person name="Shirato S."/>
            <person name="Slamovits C.H."/>
            <person name="Spencer D.F."/>
            <person name="Suzuki S."/>
            <person name="Worden A.Z."/>
            <person name="Zauner S."/>
            <person name="Barry K."/>
            <person name="Bell C."/>
            <person name="Bharti A.K."/>
            <person name="Crow J.A."/>
            <person name="Grimwood J."/>
            <person name="Kramer R."/>
            <person name="Lindquist E."/>
            <person name="Lucas S."/>
            <person name="Salamov A."/>
            <person name="McFadden G.I."/>
            <person name="Lane C.E."/>
            <person name="Keeling P.J."/>
            <person name="Gray M.W."/>
            <person name="Grigoriev I.V."/>
            <person name="Archibald J.M."/>
        </authorList>
    </citation>
    <scope>NUCLEOTIDE SEQUENCE</scope>
    <source>
        <strain evidence="5 7">CCMP2712</strain>
    </source>
</reference>
<dbReference type="KEGG" id="gtt:GUITHDRAFT_54961"/>
<dbReference type="RefSeq" id="XP_005837846.1">
    <property type="nucleotide sequence ID" value="XM_005837789.1"/>
</dbReference>
<dbReference type="PANTHER" id="PTHR45812">
    <property type="entry name" value="DNA POLYMERASE ZETA CATALYTIC SUBUNIT"/>
    <property type="match status" value="1"/>
</dbReference>
<evidence type="ECO:0000313" key="5">
    <source>
        <dbReference type="EMBL" id="EKX50866.1"/>
    </source>
</evidence>
<dbReference type="Pfam" id="PF24065">
    <property type="entry name" value="REV3_N"/>
    <property type="match status" value="1"/>
</dbReference>
<dbReference type="PANTHER" id="PTHR45812:SF1">
    <property type="entry name" value="DNA POLYMERASE ZETA CATALYTIC SUBUNIT"/>
    <property type="match status" value="1"/>
</dbReference>
<dbReference type="AlphaFoldDB" id="L1JQN3"/>
<dbReference type="PaxDb" id="55529-EKX50866"/>
<organism evidence="5">
    <name type="scientific">Guillardia theta (strain CCMP2712)</name>
    <name type="common">Cryptophyte</name>
    <dbReference type="NCBI Taxonomy" id="905079"/>
    <lineage>
        <taxon>Eukaryota</taxon>
        <taxon>Cryptophyceae</taxon>
        <taxon>Pyrenomonadales</taxon>
        <taxon>Geminigeraceae</taxon>
        <taxon>Guillardia</taxon>
    </lineage>
</organism>
<dbReference type="Pfam" id="PF24055">
    <property type="entry name" value="POL3_N"/>
    <property type="match status" value="1"/>
</dbReference>
<dbReference type="EnsemblProtists" id="EKX50866">
    <property type="protein sequence ID" value="EKX50866"/>
    <property type="gene ID" value="GUITHDRAFT_54961"/>
</dbReference>
<evidence type="ECO:0000313" key="6">
    <source>
        <dbReference type="EnsemblProtists" id="EKX50866"/>
    </source>
</evidence>
<accession>L1JQN3</accession>
<dbReference type="GO" id="GO:0016035">
    <property type="term" value="C:zeta DNA polymerase complex"/>
    <property type="evidence" value="ECO:0007669"/>
    <property type="project" value="InterPro"/>
</dbReference>
<proteinExistence type="predicted"/>
<dbReference type="OrthoDB" id="2414538at2759"/>
<name>L1JQN3_GUITC</name>
<feature type="non-terminal residue" evidence="5">
    <location>
        <position position="140"/>
    </location>
</feature>
<dbReference type="GO" id="GO:0000724">
    <property type="term" value="P:double-strand break repair via homologous recombination"/>
    <property type="evidence" value="ECO:0007669"/>
    <property type="project" value="TreeGrafter"/>
</dbReference>
<feature type="domain" description="DNA polymerase delta/zeta catalytic subunit N-terminal" evidence="3">
    <location>
        <begin position="54"/>
        <end position="140"/>
    </location>
</feature>
<dbReference type="InterPro" id="IPR056447">
    <property type="entry name" value="REV3_N"/>
</dbReference>
<dbReference type="HOGENOM" id="CLU_1888708_0_0_1"/>
<dbReference type="OMA" id="CEGHIPY"/>
<sequence length="140" mass="16046">VRLCSIDYHMSYPVEGLDVIESRYMGERLQRVPILRIFGITSEGQKACVHLHRAFPYLYVPVLEQWCSLAPAQLDSRIKQLAKSMDMALKELDAASSMDQEREGGDRGRRKPKQHVLKAQVLRGTPFYGCHLSQQLFVKI</sequence>
<evidence type="ECO:0000259" key="4">
    <source>
        <dbReference type="Pfam" id="PF24065"/>
    </source>
</evidence>
<evidence type="ECO:0000256" key="2">
    <source>
        <dbReference type="SAM" id="MobiDB-lite"/>
    </source>
</evidence>
<comment type="catalytic activity">
    <reaction evidence="1">
        <text>DNA(n) + a 2'-deoxyribonucleoside 5'-triphosphate = DNA(n+1) + diphosphate</text>
        <dbReference type="Rhea" id="RHEA:22508"/>
        <dbReference type="Rhea" id="RHEA-COMP:17339"/>
        <dbReference type="Rhea" id="RHEA-COMP:17340"/>
        <dbReference type="ChEBI" id="CHEBI:33019"/>
        <dbReference type="ChEBI" id="CHEBI:61560"/>
        <dbReference type="ChEBI" id="CHEBI:173112"/>
        <dbReference type="EC" id="2.7.7.7"/>
    </reaction>
</comment>
<dbReference type="Gene3D" id="3.30.342.10">
    <property type="entry name" value="DNA Polymerase, chain B, domain 1"/>
    <property type="match status" value="1"/>
</dbReference>
<dbReference type="EMBL" id="JH992977">
    <property type="protein sequence ID" value="EKX50866.1"/>
    <property type="molecule type" value="Genomic_DNA"/>
</dbReference>
<dbReference type="GeneID" id="17307392"/>
<keyword evidence="7" id="KW-1185">Reference proteome</keyword>
<evidence type="ECO:0000313" key="7">
    <source>
        <dbReference type="Proteomes" id="UP000011087"/>
    </source>
</evidence>
<dbReference type="SUPFAM" id="SSF53098">
    <property type="entry name" value="Ribonuclease H-like"/>
    <property type="match status" value="1"/>
</dbReference>